<name>A0A1M5A0A1_9THEO</name>
<dbReference type="Pfam" id="PF05592">
    <property type="entry name" value="Bac_rhamnosid"/>
    <property type="match status" value="1"/>
</dbReference>
<dbReference type="Proteomes" id="UP000184088">
    <property type="component" value="Unassembled WGS sequence"/>
</dbReference>
<sequence>MDTKLTVGKLRCNYLYNPLGVETPNPRLSWALLSQERGQRQTAYRVLVASEKELLNKDIGDMWDSGIVETDQSIHVVYKGRELKSRQRCYWKVKVWDMDGKPSAWSEIAYWEMGLLNQSDWYGQWIAAPHTGNMEPSPAPLFRRVVSLEKKVASARAYVCGLGYYELYINGRKIGDDVLKPAFTRYDETVLYNTYDVTDAFRPGENVIGVILGNGWYNCFTKEVWNFEQAPWRDKPKLMLQVIVQYDDGSESVITTDRQWRVSTGPIVFDGLRNGEFYDARLEKQGWNDVGYDDSEWENAVIVPGPGGVLKSQQMTPIRITDTIVPKSVKEVKPGVFVYDLGQNISGWAQIKVSGPAGTTVTMKYAEKLKDDGDIDTSNIDVFVKSGEFQTDKYTLKGEGIEVWEPRFTYHGFQYVQVTGFPGRPTLDNLRGRVVHTDFEAQGEFKCSNELLNSIQHAARWATLSNYMGIPTDCPHREKNGWTGDAQLSAEQVLMNFDPMTAYTKWMSDFQDVQRKTGQLPGIVPTGGWGYNWGSGPAWDSAIIFIPWYMYLYCGDEAILEKMYDNMKKYVDFMTTMATDDILEFGLGDWCPPTGGPEGHKCPVAVTSTAYYYVDTHILSKVASILGKKEDAERYAQLARRIRDAFRKKFFDPDTGQVLSNSQTSLSCALYQGLVNEDEKQKVLALLVEQVEKANRHIDCGILGAKYIMHTLTELGRADLAYDIATQTTFPGWGYWIAQGATTLWETWSGDASRNHHMFSDISAWFYKGLAGINPDPEVPGFKNIIFKPNPVGDLQWVKAWHESMYGKITCNWAVEGNNFNMHVIIPPNSTGTVYIPTSDPESVMENGEPVSKQVGIQVKGYQDGRVVLLLQSGEYHFSSRL</sequence>
<dbReference type="InterPro" id="IPR013783">
    <property type="entry name" value="Ig-like_fold"/>
</dbReference>
<dbReference type="InterPro" id="IPR035398">
    <property type="entry name" value="Bac_rhamnosid_C"/>
</dbReference>
<feature type="domain" description="Alpha-L-rhamnosidase C-terminal" evidence="7">
    <location>
        <begin position="772"/>
        <end position="847"/>
    </location>
</feature>
<organism evidence="8 9">
    <name type="scientific">Caldanaerobius fijiensis DSM 17918</name>
    <dbReference type="NCBI Taxonomy" id="1121256"/>
    <lineage>
        <taxon>Bacteria</taxon>
        <taxon>Bacillati</taxon>
        <taxon>Bacillota</taxon>
        <taxon>Clostridia</taxon>
        <taxon>Thermoanaerobacterales</taxon>
        <taxon>Thermoanaerobacteraceae</taxon>
        <taxon>Caldanaerobius</taxon>
    </lineage>
</organism>
<dbReference type="PANTHER" id="PTHR33307:SF6">
    <property type="entry name" value="ALPHA-RHAMNOSIDASE (EUROFUNG)-RELATED"/>
    <property type="match status" value="1"/>
</dbReference>
<dbReference type="InterPro" id="IPR013737">
    <property type="entry name" value="Bac_rhamnosid_N"/>
</dbReference>
<dbReference type="EMBL" id="FQVH01000015">
    <property type="protein sequence ID" value="SHF23644.1"/>
    <property type="molecule type" value="Genomic_DNA"/>
</dbReference>
<dbReference type="InterPro" id="IPR012341">
    <property type="entry name" value="6hp_glycosidase-like_sf"/>
</dbReference>
<protein>
    <recommendedName>
        <fullName evidence="2">alpha-L-rhamnosidase</fullName>
        <ecNumber evidence="2">3.2.1.40</ecNumber>
    </recommendedName>
</protein>
<dbReference type="PIRSF" id="PIRSF010631">
    <property type="entry name" value="A-rhamnsds"/>
    <property type="match status" value="1"/>
</dbReference>
<dbReference type="STRING" id="1121256.SAMN02746089_01534"/>
<feature type="domain" description="Bacterial alpha-L-rhamnosidase N-terminal" evidence="5">
    <location>
        <begin position="150"/>
        <end position="321"/>
    </location>
</feature>
<dbReference type="InterPro" id="IPR008902">
    <property type="entry name" value="Rhamnosid_concanavalin"/>
</dbReference>
<dbReference type="Pfam" id="PF17389">
    <property type="entry name" value="Bac_rhamnosid6H"/>
    <property type="match status" value="1"/>
</dbReference>
<dbReference type="AlphaFoldDB" id="A0A1M5A0A1"/>
<comment type="catalytic activity">
    <reaction evidence="1">
        <text>Hydrolysis of terminal non-reducing alpha-L-rhamnose residues in alpha-L-rhamnosides.</text>
        <dbReference type="EC" id="3.2.1.40"/>
    </reaction>
</comment>
<dbReference type="SUPFAM" id="SSF48208">
    <property type="entry name" value="Six-hairpin glycosidases"/>
    <property type="match status" value="1"/>
</dbReference>
<dbReference type="EC" id="3.2.1.40" evidence="2"/>
<reference evidence="8 9" key="1">
    <citation type="submission" date="2016-11" db="EMBL/GenBank/DDBJ databases">
        <authorList>
            <person name="Jaros S."/>
            <person name="Januszkiewicz K."/>
            <person name="Wedrychowicz H."/>
        </authorList>
    </citation>
    <scope>NUCLEOTIDE SEQUENCE [LARGE SCALE GENOMIC DNA]</scope>
    <source>
        <strain evidence="8 9">DSM 17918</strain>
    </source>
</reference>
<dbReference type="Pfam" id="PF25788">
    <property type="entry name" value="Ig_Rha78A_N"/>
    <property type="match status" value="1"/>
</dbReference>
<proteinExistence type="predicted"/>
<dbReference type="Pfam" id="PF17390">
    <property type="entry name" value="Bac_rhamnosid_C"/>
    <property type="match status" value="1"/>
</dbReference>
<dbReference type="InterPro" id="IPR008928">
    <property type="entry name" value="6-hairpin_glycosidase_sf"/>
</dbReference>
<dbReference type="GO" id="GO:0005975">
    <property type="term" value="P:carbohydrate metabolic process"/>
    <property type="evidence" value="ECO:0007669"/>
    <property type="project" value="InterPro"/>
</dbReference>
<dbReference type="InterPro" id="IPR016007">
    <property type="entry name" value="Alpha_rhamnosid"/>
</dbReference>
<dbReference type="Gene3D" id="2.60.40.10">
    <property type="entry name" value="Immunoglobulins"/>
    <property type="match status" value="1"/>
</dbReference>
<gene>
    <name evidence="8" type="ORF">SAMN02746089_01534</name>
</gene>
<dbReference type="RefSeq" id="WP_073343564.1">
    <property type="nucleotide sequence ID" value="NZ_FQVH01000015.1"/>
</dbReference>
<keyword evidence="3" id="KW-0378">Hydrolase</keyword>
<evidence type="ECO:0000259" key="4">
    <source>
        <dbReference type="Pfam" id="PF05592"/>
    </source>
</evidence>
<dbReference type="Gene3D" id="2.60.120.260">
    <property type="entry name" value="Galactose-binding domain-like"/>
    <property type="match status" value="2"/>
</dbReference>
<dbReference type="OrthoDB" id="9761045at2"/>
<evidence type="ECO:0000259" key="5">
    <source>
        <dbReference type="Pfam" id="PF08531"/>
    </source>
</evidence>
<evidence type="ECO:0000256" key="2">
    <source>
        <dbReference type="ARBA" id="ARBA00012652"/>
    </source>
</evidence>
<evidence type="ECO:0000259" key="7">
    <source>
        <dbReference type="Pfam" id="PF17390"/>
    </source>
</evidence>
<evidence type="ECO:0000256" key="3">
    <source>
        <dbReference type="ARBA" id="ARBA00022801"/>
    </source>
</evidence>
<evidence type="ECO:0000256" key="1">
    <source>
        <dbReference type="ARBA" id="ARBA00001445"/>
    </source>
</evidence>
<evidence type="ECO:0000259" key="6">
    <source>
        <dbReference type="Pfam" id="PF17389"/>
    </source>
</evidence>
<feature type="domain" description="Alpha-L-rhamnosidase concanavalin-like" evidence="4">
    <location>
        <begin position="331"/>
        <end position="436"/>
    </location>
</feature>
<feature type="domain" description="Alpha-L-rhamnosidase six-hairpin glycosidase" evidence="6">
    <location>
        <begin position="442"/>
        <end position="768"/>
    </location>
</feature>
<dbReference type="PANTHER" id="PTHR33307">
    <property type="entry name" value="ALPHA-RHAMNOSIDASE (EUROFUNG)"/>
    <property type="match status" value="1"/>
</dbReference>
<accession>A0A1M5A0A1</accession>
<evidence type="ECO:0000313" key="9">
    <source>
        <dbReference type="Proteomes" id="UP000184088"/>
    </source>
</evidence>
<keyword evidence="9" id="KW-1185">Reference proteome</keyword>
<dbReference type="InterPro" id="IPR035396">
    <property type="entry name" value="Bac_rhamnosid6H"/>
</dbReference>
<dbReference type="Gene3D" id="2.60.420.10">
    <property type="entry name" value="Maltose phosphorylase, domain 3"/>
    <property type="match status" value="1"/>
</dbReference>
<dbReference type="Gene3D" id="1.50.10.10">
    <property type="match status" value="1"/>
</dbReference>
<dbReference type="Pfam" id="PF08531">
    <property type="entry name" value="Bac_rhamnosid_N"/>
    <property type="match status" value="1"/>
</dbReference>
<dbReference type="GO" id="GO:0030596">
    <property type="term" value="F:alpha-L-rhamnosidase activity"/>
    <property type="evidence" value="ECO:0007669"/>
    <property type="project" value="UniProtKB-EC"/>
</dbReference>
<evidence type="ECO:0000313" key="8">
    <source>
        <dbReference type="EMBL" id="SHF23644.1"/>
    </source>
</evidence>